<dbReference type="Proteomes" id="UP000236311">
    <property type="component" value="Unassembled WGS sequence"/>
</dbReference>
<dbReference type="OrthoDB" id="92465at2"/>
<dbReference type="InterPro" id="IPR011055">
    <property type="entry name" value="Dup_hybrid_motif"/>
</dbReference>
<keyword evidence="7" id="KW-1185">Reference proteome</keyword>
<gene>
    <name evidence="6" type="ORF">AMURIS_03293</name>
</gene>
<evidence type="ECO:0000256" key="3">
    <source>
        <dbReference type="ARBA" id="ARBA00022679"/>
    </source>
</evidence>
<dbReference type="GO" id="GO:0016740">
    <property type="term" value="F:transferase activity"/>
    <property type="evidence" value="ECO:0007669"/>
    <property type="project" value="UniProtKB-KW"/>
</dbReference>
<dbReference type="AlphaFoldDB" id="A0A2K4ZJJ2"/>
<evidence type="ECO:0000259" key="5">
    <source>
        <dbReference type="PROSITE" id="PS51093"/>
    </source>
</evidence>
<dbReference type="RefSeq" id="WP_103240591.1">
    <property type="nucleotide sequence ID" value="NZ_CANRXC010000044.1"/>
</dbReference>
<feature type="region of interest" description="Disordered" evidence="4">
    <location>
        <begin position="33"/>
        <end position="58"/>
    </location>
</feature>
<dbReference type="Pfam" id="PF00358">
    <property type="entry name" value="PTS_EIIA_1"/>
    <property type="match status" value="1"/>
</dbReference>
<dbReference type="InterPro" id="IPR001127">
    <property type="entry name" value="PTS_EIIA_1_perm"/>
</dbReference>
<evidence type="ECO:0000256" key="4">
    <source>
        <dbReference type="SAM" id="MobiDB-lite"/>
    </source>
</evidence>
<feature type="domain" description="PTS EIIA type-1" evidence="5">
    <location>
        <begin position="72"/>
        <end position="176"/>
    </location>
</feature>
<keyword evidence="3" id="KW-0808">Transferase</keyword>
<protein>
    <submittedName>
        <fullName evidence="6">PTS system beta-glucoside-specific transporter subunits IIABC</fullName>
    </submittedName>
</protein>
<keyword evidence="1" id="KW-0813">Transport</keyword>
<sequence>MMMNVLWMMTALVAGFMVGRISMYSMYGQVDGEETEEASAPQEERKRFRRGRGHRTEEKGQFWSVGSPASGDVTLQREGEHPTVVIHPDSDRIYAPAGGKVTRLFPMGNALLFTTDFGTELYIQAGDRNDELLVRHYRPRIVQNEVVEKGKLLLEFDRAGLVTEGASAEVLVCVENCFYGGEVRLTAGEYVKVGEEILQVCEKTAQESFSKARAVSVKTS</sequence>
<dbReference type="SUPFAM" id="SSF51261">
    <property type="entry name" value="Duplicated hybrid motif"/>
    <property type="match status" value="1"/>
</dbReference>
<keyword evidence="2" id="KW-0762">Sugar transport</keyword>
<evidence type="ECO:0000313" key="6">
    <source>
        <dbReference type="EMBL" id="SOY30562.1"/>
    </source>
</evidence>
<accession>A0A2K4ZJJ2</accession>
<proteinExistence type="predicted"/>
<dbReference type="EMBL" id="OFSM01000017">
    <property type="protein sequence ID" value="SOY30562.1"/>
    <property type="molecule type" value="Genomic_DNA"/>
</dbReference>
<evidence type="ECO:0000256" key="2">
    <source>
        <dbReference type="ARBA" id="ARBA00022597"/>
    </source>
</evidence>
<dbReference type="Gene3D" id="2.70.70.10">
    <property type="entry name" value="Glucose Permease (Domain IIA)"/>
    <property type="match status" value="1"/>
</dbReference>
<evidence type="ECO:0000313" key="7">
    <source>
        <dbReference type="Proteomes" id="UP000236311"/>
    </source>
</evidence>
<reference evidence="6 7" key="1">
    <citation type="submission" date="2018-01" db="EMBL/GenBank/DDBJ databases">
        <authorList>
            <person name="Gaut B.S."/>
            <person name="Morton B.R."/>
            <person name="Clegg M.T."/>
            <person name="Duvall M.R."/>
        </authorList>
    </citation>
    <scope>NUCLEOTIDE SEQUENCE [LARGE SCALE GENOMIC DNA]</scope>
    <source>
        <strain evidence="6">GP69</strain>
    </source>
</reference>
<dbReference type="PROSITE" id="PS51093">
    <property type="entry name" value="PTS_EIIA_TYPE_1"/>
    <property type="match status" value="1"/>
</dbReference>
<organism evidence="6 7">
    <name type="scientific">Acetatifactor muris</name>
    <dbReference type="NCBI Taxonomy" id="879566"/>
    <lineage>
        <taxon>Bacteria</taxon>
        <taxon>Bacillati</taxon>
        <taxon>Bacillota</taxon>
        <taxon>Clostridia</taxon>
        <taxon>Lachnospirales</taxon>
        <taxon>Lachnospiraceae</taxon>
        <taxon>Acetatifactor</taxon>
    </lineage>
</organism>
<name>A0A2K4ZJJ2_9FIRM</name>
<evidence type="ECO:0000256" key="1">
    <source>
        <dbReference type="ARBA" id="ARBA00022448"/>
    </source>
</evidence>
<dbReference type="GO" id="GO:0009401">
    <property type="term" value="P:phosphoenolpyruvate-dependent sugar phosphotransferase system"/>
    <property type="evidence" value="ECO:0007669"/>
    <property type="project" value="InterPro"/>
</dbReference>